<keyword evidence="2" id="KW-0169">Cobalamin biosynthesis</keyword>
<evidence type="ECO:0000256" key="1">
    <source>
        <dbReference type="ARBA" id="ARBA00004953"/>
    </source>
</evidence>
<accession>A0AAE3QSC4</accession>
<dbReference type="PROSITE" id="PS51014">
    <property type="entry name" value="COBK_CBIJ"/>
    <property type="match status" value="1"/>
</dbReference>
<sequence length="252" mass="28782">MILLFGGTTEGKRVASYLNTAQLDYIYSTKTAIEFESHPNVQYRYGAFTEDDLATFIDEKSVKLILDASHPFASQLHQTIAQVIERHSIPVIRFERVYFEKVIHPKIHYVSSFEAAIEKLYQLECHHLLALTGVQSIIPLKPYWFEKQVTFRILPRESSIQQALQTGLAEKNIMTEMPGQGTTQEIQLIQNLRVDCLLTKNSGESGFLSSKIEAAIQTQTNLIIVERPTVPESFQIVYTEQELAEQLKTLYL</sequence>
<comment type="caution">
    <text evidence="4">The sequence shown here is derived from an EMBL/GenBank/DDBJ whole genome shotgun (WGS) entry which is preliminary data.</text>
</comment>
<evidence type="ECO:0000313" key="5">
    <source>
        <dbReference type="Proteomes" id="UP001241110"/>
    </source>
</evidence>
<keyword evidence="3 4" id="KW-0560">Oxidoreductase</keyword>
<dbReference type="PANTHER" id="PTHR36925">
    <property type="entry name" value="COBALT-PRECORRIN-6A REDUCTASE"/>
    <property type="match status" value="1"/>
</dbReference>
<organism evidence="4 5">
    <name type="scientific">Xanthocytophaga flava</name>
    <dbReference type="NCBI Taxonomy" id="3048013"/>
    <lineage>
        <taxon>Bacteria</taxon>
        <taxon>Pseudomonadati</taxon>
        <taxon>Bacteroidota</taxon>
        <taxon>Cytophagia</taxon>
        <taxon>Cytophagales</taxon>
        <taxon>Rhodocytophagaceae</taxon>
        <taxon>Xanthocytophaga</taxon>
    </lineage>
</organism>
<dbReference type="NCBIfam" id="TIGR00715">
    <property type="entry name" value="precor6x_red"/>
    <property type="match status" value="1"/>
</dbReference>
<dbReference type="EC" id="1.3.1.54" evidence="4"/>
<dbReference type="RefSeq" id="WP_313985777.1">
    <property type="nucleotide sequence ID" value="NZ_JASJOS010000015.1"/>
</dbReference>
<dbReference type="GO" id="GO:0009236">
    <property type="term" value="P:cobalamin biosynthetic process"/>
    <property type="evidence" value="ECO:0007669"/>
    <property type="project" value="UniProtKB-KW"/>
</dbReference>
<dbReference type="GO" id="GO:0016994">
    <property type="term" value="F:precorrin-6A reductase activity"/>
    <property type="evidence" value="ECO:0007669"/>
    <property type="project" value="UniProtKB-EC"/>
</dbReference>
<evidence type="ECO:0000313" key="4">
    <source>
        <dbReference type="EMBL" id="MDJ1484455.1"/>
    </source>
</evidence>
<evidence type="ECO:0000256" key="3">
    <source>
        <dbReference type="ARBA" id="ARBA00023002"/>
    </source>
</evidence>
<gene>
    <name evidence="4" type="primary">cobK</name>
    <name evidence="4" type="ORF">QNI16_28415</name>
</gene>
<dbReference type="AlphaFoldDB" id="A0AAE3QSC4"/>
<dbReference type="InterPro" id="IPR003723">
    <property type="entry name" value="Precorrin-6x_reduct"/>
</dbReference>
<dbReference type="Pfam" id="PF02571">
    <property type="entry name" value="CbiJ"/>
    <property type="match status" value="1"/>
</dbReference>
<dbReference type="EMBL" id="JASJOS010000015">
    <property type="protein sequence ID" value="MDJ1484455.1"/>
    <property type="molecule type" value="Genomic_DNA"/>
</dbReference>
<comment type="pathway">
    <text evidence="1">Cofactor biosynthesis; adenosylcobalamin biosynthesis.</text>
</comment>
<reference evidence="4" key="1">
    <citation type="submission" date="2023-05" db="EMBL/GenBank/DDBJ databases">
        <authorList>
            <person name="Zhang X."/>
        </authorList>
    </citation>
    <scope>NUCLEOTIDE SEQUENCE</scope>
    <source>
        <strain evidence="4">YF14B1</strain>
    </source>
</reference>
<evidence type="ECO:0000256" key="2">
    <source>
        <dbReference type="ARBA" id="ARBA00022573"/>
    </source>
</evidence>
<protein>
    <submittedName>
        <fullName evidence="4">Precorrin-6A reductase</fullName>
        <ecNumber evidence="4">1.3.1.54</ecNumber>
    </submittedName>
</protein>
<dbReference type="PANTHER" id="PTHR36925:SF1">
    <property type="entry name" value="COBALT-PRECORRIN-6A REDUCTASE"/>
    <property type="match status" value="1"/>
</dbReference>
<proteinExistence type="predicted"/>
<name>A0AAE3QSC4_9BACT</name>
<dbReference type="Proteomes" id="UP001241110">
    <property type="component" value="Unassembled WGS sequence"/>
</dbReference>